<dbReference type="GO" id="GO:0005886">
    <property type="term" value="C:plasma membrane"/>
    <property type="evidence" value="ECO:0007669"/>
    <property type="project" value="TreeGrafter"/>
</dbReference>
<feature type="transmembrane region" description="Helical" evidence="5">
    <location>
        <begin position="57"/>
        <end position="76"/>
    </location>
</feature>
<dbReference type="Proteomes" id="UP000320404">
    <property type="component" value="Unassembled WGS sequence"/>
</dbReference>
<dbReference type="PROSITE" id="PS51371">
    <property type="entry name" value="CBS"/>
    <property type="match status" value="1"/>
</dbReference>
<organism evidence="8 9">
    <name type="scientific">OM182 bacterium</name>
    <dbReference type="NCBI Taxonomy" id="2510334"/>
    <lineage>
        <taxon>Bacteria</taxon>
        <taxon>Pseudomonadati</taxon>
        <taxon>Pseudomonadota</taxon>
        <taxon>Gammaproteobacteria</taxon>
        <taxon>OMG group</taxon>
        <taxon>OM182 clade</taxon>
    </lineage>
</organism>
<evidence type="ECO:0000313" key="8">
    <source>
        <dbReference type="EMBL" id="RZO73695.1"/>
    </source>
</evidence>
<feature type="domain" description="CNNM transmembrane" evidence="7">
    <location>
        <begin position="1"/>
        <end position="190"/>
    </location>
</feature>
<evidence type="ECO:0000256" key="1">
    <source>
        <dbReference type="ARBA" id="ARBA00022737"/>
    </source>
</evidence>
<evidence type="ECO:0000259" key="6">
    <source>
        <dbReference type="PROSITE" id="PS51371"/>
    </source>
</evidence>
<dbReference type="SUPFAM" id="SSF54631">
    <property type="entry name" value="CBS-domain pair"/>
    <property type="match status" value="1"/>
</dbReference>
<dbReference type="EMBL" id="SHAH01000120">
    <property type="protein sequence ID" value="RZO73695.1"/>
    <property type="molecule type" value="Genomic_DNA"/>
</dbReference>
<dbReference type="Gene3D" id="3.10.580.10">
    <property type="entry name" value="CBS-domain"/>
    <property type="match status" value="1"/>
</dbReference>
<feature type="transmembrane region" description="Helical" evidence="5">
    <location>
        <begin position="133"/>
        <end position="155"/>
    </location>
</feature>
<dbReference type="InterPro" id="IPR002550">
    <property type="entry name" value="CNNM"/>
</dbReference>
<feature type="non-terminal residue" evidence="8">
    <location>
        <position position="272"/>
    </location>
</feature>
<evidence type="ECO:0000256" key="5">
    <source>
        <dbReference type="SAM" id="Phobius"/>
    </source>
</evidence>
<gene>
    <name evidence="8" type="ORF">EVA69_06510</name>
</gene>
<feature type="domain" description="CBS" evidence="6">
    <location>
        <begin position="209"/>
        <end position="268"/>
    </location>
</feature>
<dbReference type="Gene3D" id="3.90.1280.20">
    <property type="match status" value="1"/>
</dbReference>
<keyword evidence="4 5" id="KW-0472">Membrane</keyword>
<evidence type="ECO:0000256" key="2">
    <source>
        <dbReference type="ARBA" id="ARBA00023122"/>
    </source>
</evidence>
<dbReference type="AlphaFoldDB" id="A0A520RU19"/>
<dbReference type="InterPro" id="IPR046342">
    <property type="entry name" value="CBS_dom_sf"/>
</dbReference>
<sequence>MALLAAFFFTSILFSFLCSILEAVLLSITPAYVGIQQQRQSRIADDLVRFKDDIDRPLAAILTLNTIAHTVGAIGVGSQAAEIFGESILIIAGIPLISLEALIAGLMTLAILIFSEVIPKTMGANNWEALTPFSIAALKVMLLLLAPLVWISQYITRHLKKDKDKPVLSRSDFLAMAEIGKEHGVLEENEQTIIHNLLRFSKVLVKDVMTPRIVVIAASENSTVREFHEQHADLPFSRIPIYHDKNDNVTGYVLKDDVLLNLVDEQDEKILR</sequence>
<dbReference type="PANTHER" id="PTHR22777">
    <property type="entry name" value="HEMOLYSIN-RELATED"/>
    <property type="match status" value="1"/>
</dbReference>
<evidence type="ECO:0000313" key="9">
    <source>
        <dbReference type="Proteomes" id="UP000320404"/>
    </source>
</evidence>
<accession>A0A520RU19</accession>
<feature type="transmembrane region" description="Helical" evidence="5">
    <location>
        <begin position="88"/>
        <end position="113"/>
    </location>
</feature>
<name>A0A520RU19_9GAMM</name>
<proteinExistence type="predicted"/>
<evidence type="ECO:0000256" key="4">
    <source>
        <dbReference type="PROSITE-ProRule" id="PRU01193"/>
    </source>
</evidence>
<keyword evidence="2 3" id="KW-0129">CBS domain</keyword>
<dbReference type="InterPro" id="IPR000644">
    <property type="entry name" value="CBS_dom"/>
</dbReference>
<evidence type="ECO:0000259" key="7">
    <source>
        <dbReference type="PROSITE" id="PS51846"/>
    </source>
</evidence>
<reference evidence="8 9" key="1">
    <citation type="submission" date="2019-02" db="EMBL/GenBank/DDBJ databases">
        <title>Prokaryotic population dynamics and viral predation in marine succession experiment using metagenomics: the confinement effect.</title>
        <authorList>
            <person name="Haro-Moreno J.M."/>
            <person name="Rodriguez-Valera F."/>
            <person name="Lopez-Perez M."/>
        </authorList>
    </citation>
    <scope>NUCLEOTIDE SEQUENCE [LARGE SCALE GENOMIC DNA]</scope>
    <source>
        <strain evidence="8">MED-G158</strain>
    </source>
</reference>
<keyword evidence="4 5" id="KW-1133">Transmembrane helix</keyword>
<dbReference type="Pfam" id="PF01595">
    <property type="entry name" value="CNNM"/>
    <property type="match status" value="1"/>
</dbReference>
<comment type="caution">
    <text evidence="8">The sequence shown here is derived from an EMBL/GenBank/DDBJ whole genome shotgun (WGS) entry which is preliminary data.</text>
</comment>
<protein>
    <submittedName>
        <fullName evidence="8">DUF21 domain-containing protein</fullName>
    </submittedName>
</protein>
<keyword evidence="4 5" id="KW-0812">Transmembrane</keyword>
<keyword evidence="1" id="KW-0677">Repeat</keyword>
<evidence type="ECO:0000256" key="3">
    <source>
        <dbReference type="PROSITE-ProRule" id="PRU00703"/>
    </source>
</evidence>
<dbReference type="PANTHER" id="PTHR22777:SF4">
    <property type="entry name" value="UPF0053 PROTEIN SLL1254"/>
    <property type="match status" value="1"/>
</dbReference>
<dbReference type="PROSITE" id="PS51846">
    <property type="entry name" value="CNNM"/>
    <property type="match status" value="1"/>
</dbReference>